<feature type="transmembrane region" description="Helical" evidence="6">
    <location>
        <begin position="540"/>
        <end position="561"/>
    </location>
</feature>
<dbReference type="InterPro" id="IPR050726">
    <property type="entry name" value="mGluR"/>
</dbReference>
<organism evidence="9 10">
    <name type="scientific">Neocallimastix californiae</name>
    <dbReference type="NCBI Taxonomy" id="1754190"/>
    <lineage>
        <taxon>Eukaryota</taxon>
        <taxon>Fungi</taxon>
        <taxon>Fungi incertae sedis</taxon>
        <taxon>Chytridiomycota</taxon>
        <taxon>Chytridiomycota incertae sedis</taxon>
        <taxon>Neocallimastigomycetes</taxon>
        <taxon>Neocallimastigales</taxon>
        <taxon>Neocallimastigaceae</taxon>
        <taxon>Neocallimastix</taxon>
    </lineage>
</organism>
<comment type="caution">
    <text evidence="9">The sequence shown here is derived from an EMBL/GenBank/DDBJ whole genome shotgun (WGS) entry which is preliminary data.</text>
</comment>
<sequence>MIFIYSLLLFICYFNNSYAKETINILINKPDFNENEYLKKYNEVIEQYIEINRIDNYDIKFSYCSPTATDGEHLSQVYKDANSPFSIDVEYARNFNCTLRELKNSNYDIMILDDRFLYGDNGYADYLLLKDEFDYNKLTNYFVDYNNYNINNENINHHDTDIFNDGKLGSKKNLYGLPYELDFDLVYYHESNINSKDLLTLKVSDSSFGNELPSEEILSAGFGDNDEIFNFFSEFIRYQYDIPKGNDPKTYELLSNNDAKKIYDSFRKYILRFTGDDIEKTLNTTIKDAYNTFLDDKNKLLRGKASWYKNLKEIENVSIKMNSLPQEITVINQKYVVINKNSPKQIEELVKVALLLSSKEMQIYRALQMGIIPTFKFKDSSDESVVSYCQTNSEICEILKKLNPIRVNNIFRKKNISAQFLEIRLIVPLGLKKTLIDPSNENAKLVFYNILDNSNGSFNSEMSMTLELGMFMILSILDVGITIIFLFIMYKVYINRKHPYIKAMSPQLTNLTILGIVLRMIYPFFYIIVTTRFLCRMTVIISFVINNIIYIPLFAIVFRIYYIYTNISSVSYGKKLNDRRLLIYIITILITSFPLYILISYVDKFQLESNGSLQDYRFITCVYNVWVHTLIMGIYTFILFACMLAMTFKIRTLSKKYGDTTFIFFIIVLTISQFFFQIAFNLFLSDGSQVKVSSLLLNYLHLFISLITVYILIGNRLLFIRKHPVKNKEKLLKGDFDNVNNLVNFIHIRKSDDSSFSFFRSFRKSKTNTGSATNNSSKFDSIYSTKSEVTYGQNQMK</sequence>
<evidence type="ECO:0000256" key="2">
    <source>
        <dbReference type="ARBA" id="ARBA00022692"/>
    </source>
</evidence>
<dbReference type="PROSITE" id="PS50259">
    <property type="entry name" value="G_PROTEIN_RECEP_F3_4"/>
    <property type="match status" value="1"/>
</dbReference>
<dbReference type="Pfam" id="PF00003">
    <property type="entry name" value="7tm_3"/>
    <property type="match status" value="1"/>
</dbReference>
<evidence type="ECO:0000313" key="9">
    <source>
        <dbReference type="EMBL" id="ORY79573.1"/>
    </source>
</evidence>
<accession>A0A1Y2F6R2</accession>
<feature type="transmembrane region" description="Helical" evidence="6">
    <location>
        <begin position="622"/>
        <end position="648"/>
    </location>
</feature>
<keyword evidence="5" id="KW-0325">Glycoprotein</keyword>
<dbReference type="InterPro" id="IPR017978">
    <property type="entry name" value="GPCR_3_C"/>
</dbReference>
<keyword evidence="3 6" id="KW-1133">Transmembrane helix</keyword>
<feature type="transmembrane region" description="Helical" evidence="6">
    <location>
        <begin position="696"/>
        <end position="719"/>
    </location>
</feature>
<feature type="transmembrane region" description="Helical" evidence="6">
    <location>
        <begin position="468"/>
        <end position="490"/>
    </location>
</feature>
<feature type="transmembrane region" description="Helical" evidence="6">
    <location>
        <begin position="511"/>
        <end position="534"/>
    </location>
</feature>
<keyword evidence="10" id="KW-1185">Reference proteome</keyword>
<reference evidence="9 10" key="1">
    <citation type="submission" date="2016-08" db="EMBL/GenBank/DDBJ databases">
        <title>A Parts List for Fungal Cellulosomes Revealed by Comparative Genomics.</title>
        <authorList>
            <consortium name="DOE Joint Genome Institute"/>
            <person name="Haitjema C.H."/>
            <person name="Gilmore S.P."/>
            <person name="Henske J.K."/>
            <person name="Solomon K.V."/>
            <person name="De Groot R."/>
            <person name="Kuo A."/>
            <person name="Mondo S.J."/>
            <person name="Salamov A.A."/>
            <person name="Labutti K."/>
            <person name="Zhao Z."/>
            <person name="Chiniquy J."/>
            <person name="Barry K."/>
            <person name="Brewer H.M."/>
            <person name="Purvine S.O."/>
            <person name="Wright A.T."/>
            <person name="Boxma B."/>
            <person name="Van Alen T."/>
            <person name="Hackstein J.H."/>
            <person name="Baker S.E."/>
            <person name="Grigoriev I.V."/>
            <person name="O'Malley M.A."/>
        </authorList>
    </citation>
    <scope>NUCLEOTIDE SEQUENCE [LARGE SCALE GENOMIC DNA]</scope>
    <source>
        <strain evidence="9 10">G1</strain>
    </source>
</reference>
<protein>
    <recommendedName>
        <fullName evidence="8">G-protein coupled receptors family 3 profile domain-containing protein</fullName>
    </recommendedName>
</protein>
<dbReference type="Proteomes" id="UP000193920">
    <property type="component" value="Unassembled WGS sequence"/>
</dbReference>
<proteinExistence type="predicted"/>
<evidence type="ECO:0000256" key="4">
    <source>
        <dbReference type="ARBA" id="ARBA00023136"/>
    </source>
</evidence>
<evidence type="ECO:0000256" key="1">
    <source>
        <dbReference type="ARBA" id="ARBA00004141"/>
    </source>
</evidence>
<evidence type="ECO:0000256" key="7">
    <source>
        <dbReference type="SAM" id="SignalP"/>
    </source>
</evidence>
<evidence type="ECO:0000256" key="3">
    <source>
        <dbReference type="ARBA" id="ARBA00022989"/>
    </source>
</evidence>
<feature type="signal peptide" evidence="7">
    <location>
        <begin position="1"/>
        <end position="19"/>
    </location>
</feature>
<keyword evidence="7" id="KW-0732">Signal</keyword>
<keyword evidence="4 6" id="KW-0472">Membrane</keyword>
<keyword evidence="2 6" id="KW-0812">Transmembrane</keyword>
<dbReference type="AlphaFoldDB" id="A0A1Y2F6R2"/>
<feature type="domain" description="G-protein coupled receptors family 3 profile" evidence="8">
    <location>
        <begin position="470"/>
        <end position="727"/>
    </location>
</feature>
<feature type="transmembrane region" description="Helical" evidence="6">
    <location>
        <begin position="581"/>
        <end position="602"/>
    </location>
</feature>
<name>A0A1Y2F6R2_9FUNG</name>
<evidence type="ECO:0000313" key="10">
    <source>
        <dbReference type="Proteomes" id="UP000193920"/>
    </source>
</evidence>
<feature type="transmembrane region" description="Helical" evidence="6">
    <location>
        <begin position="660"/>
        <end position="684"/>
    </location>
</feature>
<dbReference type="GO" id="GO:0004930">
    <property type="term" value="F:G protein-coupled receptor activity"/>
    <property type="evidence" value="ECO:0007669"/>
    <property type="project" value="InterPro"/>
</dbReference>
<comment type="subcellular location">
    <subcellularLocation>
        <location evidence="1">Membrane</location>
        <topology evidence="1">Multi-pass membrane protein</topology>
    </subcellularLocation>
</comment>
<dbReference type="EMBL" id="MCOG01000014">
    <property type="protein sequence ID" value="ORY79573.1"/>
    <property type="molecule type" value="Genomic_DNA"/>
</dbReference>
<gene>
    <name evidence="9" type="ORF">LY90DRAFT_664641</name>
</gene>
<feature type="chain" id="PRO_5013141591" description="G-protein coupled receptors family 3 profile domain-containing protein" evidence="7">
    <location>
        <begin position="20"/>
        <end position="797"/>
    </location>
</feature>
<evidence type="ECO:0000259" key="8">
    <source>
        <dbReference type="PROSITE" id="PS50259"/>
    </source>
</evidence>
<evidence type="ECO:0000256" key="5">
    <source>
        <dbReference type="ARBA" id="ARBA00023180"/>
    </source>
</evidence>
<dbReference type="SUPFAM" id="SSF53850">
    <property type="entry name" value="Periplasmic binding protein-like II"/>
    <property type="match status" value="1"/>
</dbReference>
<dbReference type="GO" id="GO:0016020">
    <property type="term" value="C:membrane"/>
    <property type="evidence" value="ECO:0007669"/>
    <property type="project" value="UniProtKB-SubCell"/>
</dbReference>
<dbReference type="PANTHER" id="PTHR24060">
    <property type="entry name" value="METABOTROPIC GLUTAMATE RECEPTOR"/>
    <property type="match status" value="1"/>
</dbReference>
<evidence type="ECO:0000256" key="6">
    <source>
        <dbReference type="SAM" id="Phobius"/>
    </source>
</evidence>